<comment type="caution">
    <text evidence="1">The sequence shown here is derived from an EMBL/GenBank/DDBJ whole genome shotgun (WGS) entry which is preliminary data.</text>
</comment>
<dbReference type="EMBL" id="JBHSLW010000076">
    <property type="protein sequence ID" value="MFC5423323.1"/>
    <property type="molecule type" value="Genomic_DNA"/>
</dbReference>
<keyword evidence="2" id="KW-1185">Reference proteome</keyword>
<evidence type="ECO:0000313" key="1">
    <source>
        <dbReference type="EMBL" id="MFC5423323.1"/>
    </source>
</evidence>
<reference evidence="2" key="1">
    <citation type="journal article" date="2019" name="Int. J. Syst. Evol. Microbiol.">
        <title>The Global Catalogue of Microorganisms (GCM) 10K type strain sequencing project: providing services to taxonomists for standard genome sequencing and annotation.</title>
        <authorList>
            <consortium name="The Broad Institute Genomics Platform"/>
            <consortium name="The Broad Institute Genome Sequencing Center for Infectious Disease"/>
            <person name="Wu L."/>
            <person name="Ma J."/>
        </authorList>
    </citation>
    <scope>NUCLEOTIDE SEQUENCE [LARGE SCALE GENOMIC DNA]</scope>
    <source>
        <strain evidence="2">NCAIM B.01391</strain>
    </source>
</reference>
<dbReference type="RefSeq" id="WP_377801474.1">
    <property type="nucleotide sequence ID" value="NZ_JBHSLW010000076.1"/>
</dbReference>
<sequence>MNRSSHVDQVEKARLAWGEAMPVEVAVLAQACKTRTSRAVARQLGYSDATISYVLANKYQAGDQDKLFAKIRGALMGETVMCPILDEIGRDRCLSEQAKPFAATNSTRARLFHACRVCPNRQQKDVA</sequence>
<organism evidence="1 2">
    <name type="scientific">Bosea eneae</name>
    <dbReference type="NCBI Taxonomy" id="151454"/>
    <lineage>
        <taxon>Bacteria</taxon>
        <taxon>Pseudomonadati</taxon>
        <taxon>Pseudomonadota</taxon>
        <taxon>Alphaproteobacteria</taxon>
        <taxon>Hyphomicrobiales</taxon>
        <taxon>Boseaceae</taxon>
        <taxon>Bosea</taxon>
    </lineage>
</organism>
<dbReference type="InterPro" id="IPR010982">
    <property type="entry name" value="Lambda_DNA-bd_dom_sf"/>
</dbReference>
<gene>
    <name evidence="1" type="ORF">ACFPOB_27660</name>
</gene>
<proteinExistence type="predicted"/>
<protein>
    <submittedName>
        <fullName evidence="1">Transcriptional regulator</fullName>
    </submittedName>
</protein>
<dbReference type="Gene3D" id="1.10.260.40">
    <property type="entry name" value="lambda repressor-like DNA-binding domains"/>
    <property type="match status" value="1"/>
</dbReference>
<evidence type="ECO:0000313" key="2">
    <source>
        <dbReference type="Proteomes" id="UP001596053"/>
    </source>
</evidence>
<accession>A0ABW0J0W5</accession>
<dbReference type="Proteomes" id="UP001596053">
    <property type="component" value="Unassembled WGS sequence"/>
</dbReference>
<name>A0ABW0J0W5_9HYPH</name>